<dbReference type="InterPro" id="IPR001245">
    <property type="entry name" value="Ser-Thr/Tyr_kinase_cat_dom"/>
</dbReference>
<evidence type="ECO:0000256" key="3">
    <source>
        <dbReference type="ARBA" id="ARBA00022679"/>
    </source>
</evidence>
<evidence type="ECO:0000256" key="2">
    <source>
        <dbReference type="ARBA" id="ARBA00022527"/>
    </source>
</evidence>
<dbReference type="InterPro" id="IPR008271">
    <property type="entry name" value="Ser/Thr_kinase_AS"/>
</dbReference>
<dbReference type="Proteomes" id="UP001177140">
    <property type="component" value="Unassembled WGS sequence"/>
</dbReference>
<organism evidence="10 11">
    <name type="scientific">Papaver nudicaule</name>
    <name type="common">Iceland poppy</name>
    <dbReference type="NCBI Taxonomy" id="74823"/>
    <lineage>
        <taxon>Eukaryota</taxon>
        <taxon>Viridiplantae</taxon>
        <taxon>Streptophyta</taxon>
        <taxon>Embryophyta</taxon>
        <taxon>Tracheophyta</taxon>
        <taxon>Spermatophyta</taxon>
        <taxon>Magnoliopsida</taxon>
        <taxon>Ranunculales</taxon>
        <taxon>Papaveraceae</taxon>
        <taxon>Papaveroideae</taxon>
        <taxon>Papaver</taxon>
    </lineage>
</organism>
<dbReference type="GO" id="GO:0004674">
    <property type="term" value="F:protein serine/threonine kinase activity"/>
    <property type="evidence" value="ECO:0007669"/>
    <property type="project" value="UniProtKB-KW"/>
</dbReference>
<dbReference type="SMART" id="SM00219">
    <property type="entry name" value="TyrKc"/>
    <property type="match status" value="1"/>
</dbReference>
<dbReference type="EMBL" id="JAJJMA010313988">
    <property type="protein sequence ID" value="MCL7049268.1"/>
    <property type="molecule type" value="Genomic_DNA"/>
</dbReference>
<keyword evidence="2" id="KW-0723">Serine/threonine-protein kinase</keyword>
<evidence type="ECO:0000256" key="1">
    <source>
        <dbReference type="ARBA" id="ARBA00012513"/>
    </source>
</evidence>
<dbReference type="Pfam" id="PF07714">
    <property type="entry name" value="PK_Tyr_Ser-Thr"/>
    <property type="match status" value="1"/>
</dbReference>
<keyword evidence="4" id="KW-0547">Nucleotide-binding</keyword>
<evidence type="ECO:0000256" key="7">
    <source>
        <dbReference type="ARBA" id="ARBA00047899"/>
    </source>
</evidence>
<dbReference type="FunFam" id="1.10.510.10:FF:001023">
    <property type="entry name" value="Os07g0541700 protein"/>
    <property type="match status" value="1"/>
</dbReference>
<dbReference type="EC" id="2.7.11.1" evidence="1"/>
<dbReference type="InterPro" id="IPR052059">
    <property type="entry name" value="CR_Ser/Thr_kinase"/>
</dbReference>
<evidence type="ECO:0000259" key="9">
    <source>
        <dbReference type="PROSITE" id="PS50011"/>
    </source>
</evidence>
<accession>A0AA41VY35</accession>
<dbReference type="PROSITE" id="PS00108">
    <property type="entry name" value="PROTEIN_KINASE_ST"/>
    <property type="match status" value="1"/>
</dbReference>
<evidence type="ECO:0000313" key="11">
    <source>
        <dbReference type="Proteomes" id="UP001177140"/>
    </source>
</evidence>
<dbReference type="InterPro" id="IPR011009">
    <property type="entry name" value="Kinase-like_dom_sf"/>
</dbReference>
<feature type="non-terminal residue" evidence="10">
    <location>
        <position position="177"/>
    </location>
</feature>
<keyword evidence="3" id="KW-0808">Transferase</keyword>
<sequence length="177" mass="19716">MPIMGRKPVPEEELSQKSFSLSIKLDTKSKGEKKTNGWSRIRNQTSVTDQVLPDGKAIAVKVISSNSMHRKKEFLNEIDAMSTLRHPNIATFFGHCVAADNKFLLKNIKERLNWETRVKICIGIAKSLVFLHERAGSKIVHRDIKLANVLVDKDLTPKIADFGLAKLLDGGEGTHTG</sequence>
<dbReference type="GO" id="GO:0004713">
    <property type="term" value="F:protein tyrosine kinase activity"/>
    <property type="evidence" value="ECO:0007669"/>
    <property type="project" value="InterPro"/>
</dbReference>
<dbReference type="GO" id="GO:0005524">
    <property type="term" value="F:ATP binding"/>
    <property type="evidence" value="ECO:0007669"/>
    <property type="project" value="UniProtKB-KW"/>
</dbReference>
<reference evidence="10" key="1">
    <citation type="submission" date="2022-03" db="EMBL/GenBank/DDBJ databases">
        <title>A functionally conserved STORR gene fusion in Papaver species that diverged 16.8 million years ago.</title>
        <authorList>
            <person name="Catania T."/>
        </authorList>
    </citation>
    <scope>NUCLEOTIDE SEQUENCE</scope>
    <source>
        <strain evidence="10">S-191538</strain>
    </source>
</reference>
<dbReference type="PANTHER" id="PTHR47973">
    <property type="entry name" value="CYSTEINE-RICH RECEPTOR-LIKE PROTEIN KINASE 3"/>
    <property type="match status" value="1"/>
</dbReference>
<comment type="catalytic activity">
    <reaction evidence="7">
        <text>L-threonyl-[protein] + ATP = O-phospho-L-threonyl-[protein] + ADP + H(+)</text>
        <dbReference type="Rhea" id="RHEA:46608"/>
        <dbReference type="Rhea" id="RHEA-COMP:11060"/>
        <dbReference type="Rhea" id="RHEA-COMP:11605"/>
        <dbReference type="ChEBI" id="CHEBI:15378"/>
        <dbReference type="ChEBI" id="CHEBI:30013"/>
        <dbReference type="ChEBI" id="CHEBI:30616"/>
        <dbReference type="ChEBI" id="CHEBI:61977"/>
        <dbReference type="ChEBI" id="CHEBI:456216"/>
        <dbReference type="EC" id="2.7.11.1"/>
    </reaction>
</comment>
<dbReference type="InterPro" id="IPR020635">
    <property type="entry name" value="Tyr_kinase_cat_dom"/>
</dbReference>
<comment type="catalytic activity">
    <reaction evidence="8">
        <text>L-seryl-[protein] + ATP = O-phospho-L-seryl-[protein] + ADP + H(+)</text>
        <dbReference type="Rhea" id="RHEA:17989"/>
        <dbReference type="Rhea" id="RHEA-COMP:9863"/>
        <dbReference type="Rhea" id="RHEA-COMP:11604"/>
        <dbReference type="ChEBI" id="CHEBI:15378"/>
        <dbReference type="ChEBI" id="CHEBI:29999"/>
        <dbReference type="ChEBI" id="CHEBI:30616"/>
        <dbReference type="ChEBI" id="CHEBI:83421"/>
        <dbReference type="ChEBI" id="CHEBI:456216"/>
        <dbReference type="EC" id="2.7.11.1"/>
    </reaction>
</comment>
<dbReference type="SUPFAM" id="SSF56112">
    <property type="entry name" value="Protein kinase-like (PK-like)"/>
    <property type="match status" value="1"/>
</dbReference>
<dbReference type="AlphaFoldDB" id="A0AA41VY35"/>
<dbReference type="Gene3D" id="1.10.510.10">
    <property type="entry name" value="Transferase(Phosphotransferase) domain 1"/>
    <property type="match status" value="1"/>
</dbReference>
<evidence type="ECO:0000256" key="4">
    <source>
        <dbReference type="ARBA" id="ARBA00022741"/>
    </source>
</evidence>
<evidence type="ECO:0000313" key="10">
    <source>
        <dbReference type="EMBL" id="MCL7049268.1"/>
    </source>
</evidence>
<proteinExistence type="predicted"/>
<gene>
    <name evidence="10" type="ORF">MKW94_027308</name>
</gene>
<evidence type="ECO:0000256" key="8">
    <source>
        <dbReference type="ARBA" id="ARBA00048679"/>
    </source>
</evidence>
<keyword evidence="6" id="KW-0067">ATP-binding</keyword>
<protein>
    <recommendedName>
        <fullName evidence="1">non-specific serine/threonine protein kinase</fullName>
        <ecNumber evidence="1">2.7.11.1</ecNumber>
    </recommendedName>
</protein>
<feature type="domain" description="Protein kinase" evidence="9">
    <location>
        <begin position="8"/>
        <end position="177"/>
    </location>
</feature>
<keyword evidence="11" id="KW-1185">Reference proteome</keyword>
<name>A0AA41VY35_PAPNU</name>
<evidence type="ECO:0000256" key="5">
    <source>
        <dbReference type="ARBA" id="ARBA00022777"/>
    </source>
</evidence>
<comment type="caution">
    <text evidence="10">The sequence shown here is derived from an EMBL/GenBank/DDBJ whole genome shotgun (WGS) entry which is preliminary data.</text>
</comment>
<dbReference type="PROSITE" id="PS50011">
    <property type="entry name" value="PROTEIN_KINASE_DOM"/>
    <property type="match status" value="1"/>
</dbReference>
<dbReference type="InterPro" id="IPR000719">
    <property type="entry name" value="Prot_kinase_dom"/>
</dbReference>
<evidence type="ECO:0000256" key="6">
    <source>
        <dbReference type="ARBA" id="ARBA00022840"/>
    </source>
</evidence>
<keyword evidence="5" id="KW-0418">Kinase</keyword>
<dbReference type="Gene3D" id="3.30.200.20">
    <property type="entry name" value="Phosphorylase Kinase, domain 1"/>
    <property type="match status" value="1"/>
</dbReference>